<proteinExistence type="predicted"/>
<dbReference type="EMBL" id="ATFC01000009">
    <property type="protein sequence ID" value="EPF46414.1"/>
    <property type="molecule type" value="Genomic_DNA"/>
</dbReference>
<protein>
    <submittedName>
        <fullName evidence="1">Uncharacterized protein</fullName>
    </submittedName>
</protein>
<keyword evidence="2" id="KW-1185">Reference proteome</keyword>
<accession>S3MBK9</accession>
<gene>
    <name evidence="1" type="ORF">HMPREF1222_01936</name>
</gene>
<dbReference type="RefSeq" id="WP_016519222.1">
    <property type="nucleotide sequence ID" value="NZ_KE332512.1"/>
</dbReference>
<dbReference type="GeneID" id="301462059"/>
<evidence type="ECO:0000313" key="1">
    <source>
        <dbReference type="EMBL" id="EPF46414.1"/>
    </source>
</evidence>
<organism evidence="1 2">
    <name type="scientific">Treponema vincentii F0403</name>
    <dbReference type="NCBI Taxonomy" id="1125702"/>
    <lineage>
        <taxon>Bacteria</taxon>
        <taxon>Pseudomonadati</taxon>
        <taxon>Spirochaetota</taxon>
        <taxon>Spirochaetia</taxon>
        <taxon>Spirochaetales</taxon>
        <taxon>Treponemataceae</taxon>
        <taxon>Treponema</taxon>
    </lineage>
</organism>
<comment type="caution">
    <text evidence="1">The sequence shown here is derived from an EMBL/GenBank/DDBJ whole genome shotgun (WGS) entry which is preliminary data.</text>
</comment>
<sequence>MERRRYCHAFDRTLKGKAILDLWLKRWQKMEIKVVFHEDKDNLLYSTYEIMKMEGVYDEQKHE</sequence>
<dbReference type="PATRIC" id="fig|1125702.3.peg.1994"/>
<reference evidence="1 2" key="1">
    <citation type="submission" date="2013-04" db="EMBL/GenBank/DDBJ databases">
        <title>The Genome Sequence of Treponema vincentii F0403.</title>
        <authorList>
            <consortium name="The Broad Institute Genomics Platform"/>
            <person name="Earl A."/>
            <person name="Ward D."/>
            <person name="Feldgarden M."/>
            <person name="Gevers D."/>
            <person name="Leonetti C."/>
            <person name="Izard J."/>
            <person name="Walker B."/>
            <person name="Young S."/>
            <person name="Zeng Q."/>
            <person name="Gargeya S."/>
            <person name="Fitzgerald M."/>
            <person name="Haas B."/>
            <person name="Abouelleil A."/>
            <person name="Allen A.W."/>
            <person name="Alvarado L."/>
            <person name="Arachchi H.M."/>
            <person name="Berlin A.M."/>
            <person name="Chapman S.B."/>
            <person name="Gainer-Dewar J."/>
            <person name="Goldberg J."/>
            <person name="Griggs A."/>
            <person name="Gujja S."/>
            <person name="Hansen M."/>
            <person name="Howarth C."/>
            <person name="Imamovic A."/>
            <person name="Ireland A."/>
            <person name="Larimer J."/>
            <person name="McCowan C."/>
            <person name="Murphy C."/>
            <person name="Pearson M."/>
            <person name="Poon T.W."/>
            <person name="Priest M."/>
            <person name="Roberts A."/>
            <person name="Saif S."/>
            <person name="Shea T."/>
            <person name="Sisk P."/>
            <person name="Sykes S."/>
            <person name="Wortman J."/>
            <person name="Nusbaum C."/>
            <person name="Birren B."/>
        </authorList>
    </citation>
    <scope>NUCLEOTIDE SEQUENCE [LARGE SCALE GENOMIC DNA]</scope>
    <source>
        <strain evidence="1 2">F0403</strain>
    </source>
</reference>
<dbReference type="HOGENOM" id="CLU_2884642_0_0_12"/>
<dbReference type="Proteomes" id="UP000014605">
    <property type="component" value="Unassembled WGS sequence"/>
</dbReference>
<evidence type="ECO:0000313" key="2">
    <source>
        <dbReference type="Proteomes" id="UP000014605"/>
    </source>
</evidence>
<name>S3MBK9_9SPIR</name>
<dbReference type="AlphaFoldDB" id="S3MBK9"/>